<keyword evidence="1" id="KW-1133">Transmembrane helix</keyword>
<evidence type="ECO:0000313" key="2">
    <source>
        <dbReference type="EMBL" id="KKK90210.1"/>
    </source>
</evidence>
<keyword evidence="1" id="KW-0472">Membrane</keyword>
<reference evidence="2" key="1">
    <citation type="journal article" date="2015" name="Nature">
        <title>Complex archaea that bridge the gap between prokaryotes and eukaryotes.</title>
        <authorList>
            <person name="Spang A."/>
            <person name="Saw J.H."/>
            <person name="Jorgensen S.L."/>
            <person name="Zaremba-Niedzwiedzka K."/>
            <person name="Martijn J."/>
            <person name="Lind A.E."/>
            <person name="van Eijk R."/>
            <person name="Schleper C."/>
            <person name="Guy L."/>
            <person name="Ettema T.J."/>
        </authorList>
    </citation>
    <scope>NUCLEOTIDE SEQUENCE</scope>
</reference>
<feature type="transmembrane region" description="Helical" evidence="1">
    <location>
        <begin position="12"/>
        <end position="33"/>
    </location>
</feature>
<dbReference type="EMBL" id="LAZR01049198">
    <property type="protein sequence ID" value="KKK90210.1"/>
    <property type="molecule type" value="Genomic_DNA"/>
</dbReference>
<protein>
    <submittedName>
        <fullName evidence="2">Uncharacterized protein</fullName>
    </submittedName>
</protein>
<gene>
    <name evidence="2" type="ORF">LCGC14_2725390</name>
</gene>
<evidence type="ECO:0000256" key="1">
    <source>
        <dbReference type="SAM" id="Phobius"/>
    </source>
</evidence>
<name>A0A0F8ZWC2_9ZZZZ</name>
<comment type="caution">
    <text evidence="2">The sequence shown here is derived from an EMBL/GenBank/DDBJ whole genome shotgun (WGS) entry which is preliminary data.</text>
</comment>
<accession>A0A0F8ZWC2</accession>
<dbReference type="AlphaFoldDB" id="A0A0F8ZWC2"/>
<organism evidence="2">
    <name type="scientific">marine sediment metagenome</name>
    <dbReference type="NCBI Taxonomy" id="412755"/>
    <lineage>
        <taxon>unclassified sequences</taxon>
        <taxon>metagenomes</taxon>
        <taxon>ecological metagenomes</taxon>
    </lineage>
</organism>
<sequence length="57" mass="6251">MDLSIIDGIQVQLAVFEWGWIAMAIGGIVSTFLQGKQAKEQMRLAAEQEPIPLPPTL</sequence>
<keyword evidence="1" id="KW-0812">Transmembrane</keyword>
<proteinExistence type="predicted"/>